<keyword evidence="3" id="KW-1185">Reference proteome</keyword>
<dbReference type="EMBL" id="JAINUF010000005">
    <property type="protein sequence ID" value="KAJ8360015.1"/>
    <property type="molecule type" value="Genomic_DNA"/>
</dbReference>
<evidence type="ECO:0000313" key="2">
    <source>
        <dbReference type="EMBL" id="KAJ8360015.1"/>
    </source>
</evidence>
<feature type="compositionally biased region" description="Polar residues" evidence="1">
    <location>
        <begin position="47"/>
        <end position="57"/>
    </location>
</feature>
<feature type="compositionally biased region" description="Basic and acidic residues" evidence="1">
    <location>
        <begin position="22"/>
        <end position="42"/>
    </location>
</feature>
<dbReference type="Proteomes" id="UP001152622">
    <property type="component" value="Chromosome 5"/>
</dbReference>
<organism evidence="2 3">
    <name type="scientific">Synaphobranchus kaupii</name>
    <name type="common">Kaup's arrowtooth eel</name>
    <dbReference type="NCBI Taxonomy" id="118154"/>
    <lineage>
        <taxon>Eukaryota</taxon>
        <taxon>Metazoa</taxon>
        <taxon>Chordata</taxon>
        <taxon>Craniata</taxon>
        <taxon>Vertebrata</taxon>
        <taxon>Euteleostomi</taxon>
        <taxon>Actinopterygii</taxon>
        <taxon>Neopterygii</taxon>
        <taxon>Teleostei</taxon>
        <taxon>Anguilliformes</taxon>
        <taxon>Synaphobranchidae</taxon>
        <taxon>Synaphobranchus</taxon>
    </lineage>
</organism>
<proteinExistence type="predicted"/>
<gene>
    <name evidence="2" type="ORF">SKAU_G00165400</name>
</gene>
<accession>A0A9Q1J063</accession>
<protein>
    <submittedName>
        <fullName evidence="2">Uncharacterized protein</fullName>
    </submittedName>
</protein>
<dbReference type="AlphaFoldDB" id="A0A9Q1J063"/>
<evidence type="ECO:0000256" key="1">
    <source>
        <dbReference type="SAM" id="MobiDB-lite"/>
    </source>
</evidence>
<name>A0A9Q1J063_SYNKA</name>
<comment type="caution">
    <text evidence="2">The sequence shown here is derived from an EMBL/GenBank/DDBJ whole genome shotgun (WGS) entry which is preliminary data.</text>
</comment>
<evidence type="ECO:0000313" key="3">
    <source>
        <dbReference type="Proteomes" id="UP001152622"/>
    </source>
</evidence>
<sequence length="83" mass="9173">MYGSNRNCTVPAGSVLSSSMPDRPRSTHVPDRTSAKPLDSRARPSCNEVTASTSQSQEPRKIKRVAPMMAKSLKAFKKQLVRR</sequence>
<reference evidence="2" key="1">
    <citation type="journal article" date="2023" name="Science">
        <title>Genome structures resolve the early diversification of teleost fishes.</title>
        <authorList>
            <person name="Parey E."/>
            <person name="Louis A."/>
            <person name="Montfort J."/>
            <person name="Bouchez O."/>
            <person name="Roques C."/>
            <person name="Iampietro C."/>
            <person name="Lluch J."/>
            <person name="Castinel A."/>
            <person name="Donnadieu C."/>
            <person name="Desvignes T."/>
            <person name="Floi Bucao C."/>
            <person name="Jouanno E."/>
            <person name="Wen M."/>
            <person name="Mejri S."/>
            <person name="Dirks R."/>
            <person name="Jansen H."/>
            <person name="Henkel C."/>
            <person name="Chen W.J."/>
            <person name="Zahm M."/>
            <person name="Cabau C."/>
            <person name="Klopp C."/>
            <person name="Thompson A.W."/>
            <person name="Robinson-Rechavi M."/>
            <person name="Braasch I."/>
            <person name="Lecointre G."/>
            <person name="Bobe J."/>
            <person name="Postlethwait J.H."/>
            <person name="Berthelot C."/>
            <person name="Roest Crollius H."/>
            <person name="Guiguen Y."/>
        </authorList>
    </citation>
    <scope>NUCLEOTIDE SEQUENCE</scope>
    <source>
        <strain evidence="2">WJC10195</strain>
    </source>
</reference>
<feature type="region of interest" description="Disordered" evidence="1">
    <location>
        <begin position="1"/>
        <end position="60"/>
    </location>
</feature>